<dbReference type="AlphaFoldDB" id="A0A0A1WTF1"/>
<evidence type="ECO:0000313" key="4">
    <source>
        <dbReference type="EMBL" id="JAD12175.1"/>
    </source>
</evidence>
<reference evidence="2" key="1">
    <citation type="submission" date="2014-11" db="EMBL/GenBank/DDBJ databases">
        <authorList>
            <person name="Geib S."/>
        </authorList>
    </citation>
    <scope>NUCLEOTIDE SEQUENCE</scope>
</reference>
<dbReference type="EMBL" id="GBXI01002117">
    <property type="protein sequence ID" value="JAD12175.1"/>
    <property type="molecule type" value="Transcribed_RNA"/>
</dbReference>
<protein>
    <submittedName>
        <fullName evidence="2">MCM domain-containing protein C8orf45</fullName>
    </submittedName>
</protein>
<evidence type="ECO:0000256" key="1">
    <source>
        <dbReference type="SAM" id="MobiDB-lite"/>
    </source>
</evidence>
<evidence type="ECO:0000313" key="2">
    <source>
        <dbReference type="EMBL" id="JAD01916.1"/>
    </source>
</evidence>
<accession>A0A0A1WTF1</accession>
<evidence type="ECO:0000313" key="3">
    <source>
        <dbReference type="EMBL" id="JAD06263.1"/>
    </source>
</evidence>
<gene>
    <name evidence="2" type="primary">C8orf45_2</name>
    <name evidence="4" type="synonym">C8orf45_0</name>
    <name evidence="3" type="synonym">C8orf45_1</name>
    <name evidence="4" type="ORF">g.12537</name>
    <name evidence="2" type="ORF">g.12545</name>
    <name evidence="3" type="ORF">g.12548</name>
</gene>
<dbReference type="SMR" id="A0A0A1WTF1"/>
<dbReference type="EMBL" id="GBXI01012376">
    <property type="protein sequence ID" value="JAD01916.1"/>
    <property type="molecule type" value="Transcribed_RNA"/>
</dbReference>
<dbReference type="Gene3D" id="3.40.50.300">
    <property type="entry name" value="P-loop containing nucleotide triphosphate hydrolases"/>
    <property type="match status" value="1"/>
</dbReference>
<reference evidence="2" key="2">
    <citation type="journal article" date="2015" name="Gigascience">
        <title>Reconstructing a comprehensive transcriptome assembly of a white-pupal translocated strain of the pest fruit fly Bactrocera cucurbitae.</title>
        <authorList>
            <person name="Sim S.B."/>
            <person name="Calla B."/>
            <person name="Hall B."/>
            <person name="DeRego T."/>
            <person name="Geib S.M."/>
        </authorList>
    </citation>
    <scope>NUCLEOTIDE SEQUENCE</scope>
</reference>
<dbReference type="EMBL" id="GBXI01008029">
    <property type="protein sequence ID" value="JAD06263.1"/>
    <property type="molecule type" value="Transcribed_RNA"/>
</dbReference>
<dbReference type="OrthoDB" id="2015372at2759"/>
<feature type="compositionally biased region" description="Polar residues" evidence="1">
    <location>
        <begin position="293"/>
        <end position="303"/>
    </location>
</feature>
<proteinExistence type="predicted"/>
<dbReference type="InterPro" id="IPR027417">
    <property type="entry name" value="P-loop_NTPase"/>
</dbReference>
<organism evidence="2">
    <name type="scientific">Zeugodacus cucurbitae</name>
    <name type="common">Melon fruit fly</name>
    <name type="synonym">Bactrocera cucurbitae</name>
    <dbReference type="NCBI Taxonomy" id="28588"/>
    <lineage>
        <taxon>Eukaryota</taxon>
        <taxon>Metazoa</taxon>
        <taxon>Ecdysozoa</taxon>
        <taxon>Arthropoda</taxon>
        <taxon>Hexapoda</taxon>
        <taxon>Insecta</taxon>
        <taxon>Pterygota</taxon>
        <taxon>Neoptera</taxon>
        <taxon>Endopterygota</taxon>
        <taxon>Diptera</taxon>
        <taxon>Brachycera</taxon>
        <taxon>Muscomorpha</taxon>
        <taxon>Tephritoidea</taxon>
        <taxon>Tephritidae</taxon>
        <taxon>Zeugodacus</taxon>
        <taxon>Zeugodacus</taxon>
    </lineage>
</organism>
<name>A0A0A1WTF1_ZEUCU</name>
<sequence>MERNHALEHESTFAMSLRNITDNELDALLHFDSPPPTIQFSQSTNQHRTERNEGTAKADQTLSTLQFNREELPSQMSSQGGNVNYFPDDLDFTLNFTQQSSEQFEPVVLNSMEVETVEINNSEKLLNPEFEQTNTNNAVRRNEHATSKPGQFTKETSSSNNCDAVDSIDEVIKKELFDLTAIDAFSDEDELTVFKAVNLDLSSQMDHSLAGDANLDRMCQTQMNATKKETQLDKQICTSCPVAVRLDHIPALPSTISALKPDDAVDYTLKNVNKTKPPRAMVNSISPPKMVNASGSTDPTDYSSTRDIGMVPVSVKQLYDLVRAQYSDFAFVYALSAQLCQERVPMDCFVNLKMGLLLSLASISTNPDRPPIPIIAFGSNTYIANYLLTNIAQLGVRFVGPADMVKPPSCGKYRNCKWIVADPILLANGGVYFAGDWSRLKLARADQLFRVIECSRVHVDNSSQIYPLGTAIWTHWHSYKGNAKDQQTFNKAIKIFGIPICMDDDEKHEVLVDYILEQSSVKIFESTVDHLSISSDDMRCFLKAISKRSIDLTPEASQLLQQYFVTSRFARPECLTKQSYVVLKQFAESFAKLCFRHEVLVCDVVAAAFMSERFIRSIFGVNENSPPAFESHNFVGSVDAYMLKFHDWLNDYIKKYQDK</sequence>
<feature type="region of interest" description="Disordered" evidence="1">
    <location>
        <begin position="278"/>
        <end position="303"/>
    </location>
</feature>